<proteinExistence type="predicted"/>
<dbReference type="AlphaFoldDB" id="A0A8S1PLZ1"/>
<feature type="transmembrane region" description="Helical" evidence="1">
    <location>
        <begin position="47"/>
        <end position="66"/>
    </location>
</feature>
<gene>
    <name evidence="2" type="ORF">PSON_ATCC_30995.1.T0820016</name>
</gene>
<accession>A0A8S1PLZ1</accession>
<reference evidence="2" key="1">
    <citation type="submission" date="2021-01" db="EMBL/GenBank/DDBJ databases">
        <authorList>
            <consortium name="Genoscope - CEA"/>
            <person name="William W."/>
        </authorList>
    </citation>
    <scope>NUCLEOTIDE SEQUENCE</scope>
</reference>
<keyword evidence="1" id="KW-0812">Transmembrane</keyword>
<feature type="transmembrane region" description="Helical" evidence="1">
    <location>
        <begin position="21"/>
        <end position="41"/>
    </location>
</feature>
<dbReference type="EMBL" id="CAJJDN010000082">
    <property type="protein sequence ID" value="CAD8104265.1"/>
    <property type="molecule type" value="Genomic_DNA"/>
</dbReference>
<evidence type="ECO:0008006" key="4">
    <source>
        <dbReference type="Google" id="ProtNLM"/>
    </source>
</evidence>
<organism evidence="2 3">
    <name type="scientific">Paramecium sonneborni</name>
    <dbReference type="NCBI Taxonomy" id="65129"/>
    <lineage>
        <taxon>Eukaryota</taxon>
        <taxon>Sar</taxon>
        <taxon>Alveolata</taxon>
        <taxon>Ciliophora</taxon>
        <taxon>Intramacronucleata</taxon>
        <taxon>Oligohymenophorea</taxon>
        <taxon>Peniculida</taxon>
        <taxon>Parameciidae</taxon>
        <taxon>Paramecium</taxon>
    </lineage>
</organism>
<dbReference type="Proteomes" id="UP000692954">
    <property type="component" value="Unassembled WGS sequence"/>
</dbReference>
<comment type="caution">
    <text evidence="2">The sequence shown here is derived from an EMBL/GenBank/DDBJ whole genome shotgun (WGS) entry which is preliminary data.</text>
</comment>
<evidence type="ECO:0000256" key="1">
    <source>
        <dbReference type="SAM" id="Phobius"/>
    </source>
</evidence>
<name>A0A8S1PLZ1_9CILI</name>
<evidence type="ECO:0000313" key="2">
    <source>
        <dbReference type="EMBL" id="CAD8104265.1"/>
    </source>
</evidence>
<protein>
    <recommendedName>
        <fullName evidence="4">Transmembrane protein</fullName>
    </recommendedName>
</protein>
<keyword evidence="1" id="KW-0472">Membrane</keyword>
<feature type="transmembrane region" description="Helical" evidence="1">
    <location>
        <begin position="78"/>
        <end position="98"/>
    </location>
</feature>
<evidence type="ECO:0000313" key="3">
    <source>
        <dbReference type="Proteomes" id="UP000692954"/>
    </source>
</evidence>
<sequence length="140" mass="16393">MHIQIHVYYSINFFKTMKKPLYLSEIIYFILSIGNIIQLLLLQNLPIITIVLILIAVGILIINLAIKIYYYSTDDSSIILLMLNTITIIIRIIAMANIQQIIYQTDIFFDCFTFSSYKTQIISSNLSQQLPIQFFKPYWI</sequence>
<keyword evidence="3" id="KW-1185">Reference proteome</keyword>
<keyword evidence="1" id="KW-1133">Transmembrane helix</keyword>